<dbReference type="Gene3D" id="1.20.58.1460">
    <property type="match status" value="1"/>
</dbReference>
<reference evidence="3 4" key="1">
    <citation type="submission" date="2018-04" db="EMBL/GenBank/DDBJ databases">
        <title>Pararhodobacter oceanense sp. nov., isolated from marine intertidal sediment.</title>
        <authorList>
            <person name="Wang X.-L."/>
            <person name="Du Z.-J."/>
        </authorList>
    </citation>
    <scope>NUCLEOTIDE SEQUENCE [LARGE SCALE GENOMIC DNA]</scope>
    <source>
        <strain evidence="3 4">AM505</strain>
    </source>
</reference>
<sequence length="277" mass="29638">MPLRAAGFLVTLYGDAVVPRGAEVWMGAIIETCAQVGFSETLVRTAVSRLVAAGQLEGARRGRRSFYRLTASAQAEYAEAAGLIYGAPDPCGWRFVYLPAEGADAVMSGLERQGYARLRAQLAVGPARGPVPQGLLAFEAEPTGDTALLPQFVAQMFNLTPHVRAYADLIQQFAPVLPLAPRIGGPQALALRLLLVHGWRSALQHDPRLPEEALPKDWPGHAARTLFARLYLALSPAADSHIAAHFGAETAGLTDSEPRDHPYLTQLREMAAQAGGA</sequence>
<evidence type="ECO:0000259" key="1">
    <source>
        <dbReference type="Pfam" id="PF07848"/>
    </source>
</evidence>
<dbReference type="EMBL" id="QDKM01000002">
    <property type="protein sequence ID" value="PVH29528.1"/>
    <property type="molecule type" value="Genomic_DNA"/>
</dbReference>
<evidence type="ECO:0000259" key="2">
    <source>
        <dbReference type="Pfam" id="PF08223"/>
    </source>
</evidence>
<dbReference type="PIRSF" id="PIRSF020623">
    <property type="entry name" value="PaaX"/>
    <property type="match status" value="1"/>
</dbReference>
<dbReference type="Gene3D" id="1.10.10.10">
    <property type="entry name" value="Winged helix-like DNA-binding domain superfamily/Winged helix DNA-binding domain"/>
    <property type="match status" value="1"/>
</dbReference>
<dbReference type="InterPro" id="IPR036388">
    <property type="entry name" value="WH-like_DNA-bd_sf"/>
</dbReference>
<feature type="domain" description="Transcriptional repressor PaaX-like C-terminal" evidence="2">
    <location>
        <begin position="158"/>
        <end position="243"/>
    </location>
</feature>
<dbReference type="PANTHER" id="PTHR30319">
    <property type="entry name" value="PHENYLACETIC ACID REGULATOR-RELATED TRANSCRIPTIONAL REPRESSOR"/>
    <property type="match status" value="1"/>
</dbReference>
<dbReference type="PANTHER" id="PTHR30319:SF1">
    <property type="entry name" value="TRANSCRIPTIONAL REPRESSOR PAAX"/>
    <property type="match status" value="1"/>
</dbReference>
<protein>
    <submittedName>
        <fullName evidence="3">PaaX family transcriptional regulator</fullName>
    </submittedName>
</protein>
<dbReference type="Proteomes" id="UP000245911">
    <property type="component" value="Unassembled WGS sequence"/>
</dbReference>
<dbReference type="InterPro" id="IPR012906">
    <property type="entry name" value="PaaX-like_N"/>
</dbReference>
<dbReference type="InterPro" id="IPR013225">
    <property type="entry name" value="PaaX_C"/>
</dbReference>
<name>A0A2T8HVU3_9RHOB</name>
<dbReference type="Pfam" id="PF08223">
    <property type="entry name" value="PaaX_C"/>
    <property type="match status" value="1"/>
</dbReference>
<proteinExistence type="predicted"/>
<evidence type="ECO:0000313" key="4">
    <source>
        <dbReference type="Proteomes" id="UP000245911"/>
    </source>
</evidence>
<gene>
    <name evidence="3" type="ORF">DDE20_05195</name>
</gene>
<organism evidence="3 4">
    <name type="scientific">Pararhodobacter oceanensis</name>
    <dbReference type="NCBI Taxonomy" id="2172121"/>
    <lineage>
        <taxon>Bacteria</taxon>
        <taxon>Pseudomonadati</taxon>
        <taxon>Pseudomonadota</taxon>
        <taxon>Alphaproteobacteria</taxon>
        <taxon>Rhodobacterales</taxon>
        <taxon>Paracoccaceae</taxon>
        <taxon>Pararhodobacter</taxon>
    </lineage>
</organism>
<dbReference type="AlphaFoldDB" id="A0A2T8HVU3"/>
<dbReference type="Pfam" id="PF07848">
    <property type="entry name" value="PaaX"/>
    <property type="match status" value="1"/>
</dbReference>
<evidence type="ECO:0000313" key="3">
    <source>
        <dbReference type="EMBL" id="PVH29528.1"/>
    </source>
</evidence>
<feature type="domain" description="Transcriptional repressor PaaX-like N-terminal" evidence="1">
    <location>
        <begin position="5"/>
        <end position="72"/>
    </location>
</feature>
<keyword evidence="4" id="KW-1185">Reference proteome</keyword>
<dbReference type="InterPro" id="IPR011965">
    <property type="entry name" value="PaaX_trns_reg"/>
</dbReference>
<comment type="caution">
    <text evidence="3">The sequence shown here is derived from an EMBL/GenBank/DDBJ whole genome shotgun (WGS) entry which is preliminary data.</text>
</comment>
<dbReference type="GO" id="GO:0006351">
    <property type="term" value="P:DNA-templated transcription"/>
    <property type="evidence" value="ECO:0007669"/>
    <property type="project" value="InterPro"/>
</dbReference>
<accession>A0A2T8HVU3</accession>